<dbReference type="Gene3D" id="3.40.50.300">
    <property type="entry name" value="P-loop containing nucleotide triphosphate hydrolases"/>
    <property type="match status" value="1"/>
</dbReference>
<dbReference type="SUPFAM" id="SSF52540">
    <property type="entry name" value="P-loop containing nucleoside triphosphate hydrolases"/>
    <property type="match status" value="1"/>
</dbReference>
<evidence type="ECO:0000256" key="2">
    <source>
        <dbReference type="ARBA" id="ARBA00006270"/>
    </source>
</evidence>
<dbReference type="EC" id="3.6.5.2" evidence="3"/>
<dbReference type="GO" id="GO:0003925">
    <property type="term" value="F:G protein activity"/>
    <property type="evidence" value="ECO:0007669"/>
    <property type="project" value="UniProtKB-EC"/>
</dbReference>
<dbReference type="PANTHER" id="PTHR47980">
    <property type="entry name" value="LD44762P"/>
    <property type="match status" value="1"/>
</dbReference>
<dbReference type="PROSITE" id="PS51419">
    <property type="entry name" value="RAB"/>
    <property type="match status" value="1"/>
</dbReference>
<feature type="region of interest" description="Disordered" evidence="8">
    <location>
        <begin position="76"/>
        <end position="101"/>
    </location>
</feature>
<comment type="similarity">
    <text evidence="2">Belongs to the small GTPase superfamily. Rab family.</text>
</comment>
<dbReference type="GO" id="GO:0005525">
    <property type="term" value="F:GTP binding"/>
    <property type="evidence" value="ECO:0007669"/>
    <property type="project" value="UniProtKB-KW"/>
</dbReference>
<name>A0A852J625_9PICI</name>
<sequence length="101" mass="10723">QEAAGERPPAFVLAGHKSDVASKRVVSAEETGHLAATLGMTFVETSSHTNLNVELAFQMLVVAIQQALGEQEGLNPHGGCGGIRLIPRAATKPWHRESPRS</sequence>
<dbReference type="EMBL" id="WAAF01020811">
    <property type="protein sequence ID" value="NXX51603.1"/>
    <property type="molecule type" value="Genomic_DNA"/>
</dbReference>
<keyword evidence="4" id="KW-0547">Nucleotide-binding</keyword>
<comment type="catalytic activity">
    <reaction evidence="7">
        <text>GTP + H2O = GDP + phosphate + H(+)</text>
        <dbReference type="Rhea" id="RHEA:19669"/>
        <dbReference type="ChEBI" id="CHEBI:15377"/>
        <dbReference type="ChEBI" id="CHEBI:15378"/>
        <dbReference type="ChEBI" id="CHEBI:37565"/>
        <dbReference type="ChEBI" id="CHEBI:43474"/>
        <dbReference type="ChEBI" id="CHEBI:58189"/>
        <dbReference type="EC" id="3.6.5.2"/>
    </reaction>
    <physiologicalReaction direction="left-to-right" evidence="7">
        <dbReference type="Rhea" id="RHEA:19670"/>
    </physiologicalReaction>
</comment>
<keyword evidence="10" id="KW-1185">Reference proteome</keyword>
<feature type="non-terminal residue" evidence="9">
    <location>
        <position position="101"/>
    </location>
</feature>
<evidence type="ECO:0000256" key="3">
    <source>
        <dbReference type="ARBA" id="ARBA00011984"/>
    </source>
</evidence>
<evidence type="ECO:0000256" key="8">
    <source>
        <dbReference type="SAM" id="MobiDB-lite"/>
    </source>
</evidence>
<protein>
    <recommendedName>
        <fullName evidence="3">small monomeric GTPase</fullName>
        <ecNumber evidence="3">3.6.5.2</ecNumber>
    </recommendedName>
</protein>
<dbReference type="InterPro" id="IPR050305">
    <property type="entry name" value="Small_GTPase_Rab"/>
</dbReference>
<evidence type="ECO:0000256" key="5">
    <source>
        <dbReference type="ARBA" id="ARBA00023134"/>
    </source>
</evidence>
<gene>
    <name evidence="9" type="primary">Rab42</name>
    <name evidence="9" type="ORF">TRILEU_R14667</name>
</gene>
<proteinExistence type="inferred from homology"/>
<accession>A0A852J625</accession>
<organism evidence="9 10">
    <name type="scientific">Tricholaema leucomelas</name>
    <name type="common">pied barbet</name>
    <dbReference type="NCBI Taxonomy" id="240729"/>
    <lineage>
        <taxon>Eukaryota</taxon>
        <taxon>Metazoa</taxon>
        <taxon>Chordata</taxon>
        <taxon>Craniata</taxon>
        <taxon>Vertebrata</taxon>
        <taxon>Euteleostomi</taxon>
        <taxon>Archelosauria</taxon>
        <taxon>Archosauria</taxon>
        <taxon>Dinosauria</taxon>
        <taxon>Saurischia</taxon>
        <taxon>Theropoda</taxon>
        <taxon>Coelurosauria</taxon>
        <taxon>Aves</taxon>
        <taxon>Neognathae</taxon>
        <taxon>Neoaves</taxon>
        <taxon>Telluraves</taxon>
        <taxon>Coraciimorphae</taxon>
        <taxon>Piciformes</taxon>
        <taxon>Lybiidae</taxon>
        <taxon>Tricholaema lacrymosa</taxon>
    </lineage>
</organism>
<reference evidence="9" key="1">
    <citation type="submission" date="2020-02" db="EMBL/GenBank/DDBJ databases">
        <title>Bird 10,000 Genomes (B10K) Project - Family phase.</title>
        <authorList>
            <person name="Zhang G."/>
        </authorList>
    </citation>
    <scope>NUCLEOTIDE SEQUENCE</scope>
    <source>
        <strain evidence="9">B10K-DU-002-37</strain>
        <tissue evidence="9">Muscle</tissue>
    </source>
</reference>
<evidence type="ECO:0000256" key="7">
    <source>
        <dbReference type="ARBA" id="ARBA00047660"/>
    </source>
</evidence>
<evidence type="ECO:0000313" key="9">
    <source>
        <dbReference type="EMBL" id="NXX51603.1"/>
    </source>
</evidence>
<dbReference type="InterPro" id="IPR001806">
    <property type="entry name" value="Small_GTPase"/>
</dbReference>
<feature type="non-terminal residue" evidence="9">
    <location>
        <position position="1"/>
    </location>
</feature>
<comment type="subcellular location">
    <subcellularLocation>
        <location evidence="1">Membrane</location>
        <topology evidence="1">Lipid-anchor</topology>
    </subcellularLocation>
</comment>
<evidence type="ECO:0000256" key="6">
    <source>
        <dbReference type="ARBA" id="ARBA00023289"/>
    </source>
</evidence>
<keyword evidence="6" id="KW-0449">Lipoprotein</keyword>
<dbReference type="Proteomes" id="UP000627253">
    <property type="component" value="Unassembled WGS sequence"/>
</dbReference>
<dbReference type="AlphaFoldDB" id="A0A852J625"/>
<dbReference type="OrthoDB" id="9989112at2759"/>
<dbReference type="Pfam" id="PF00071">
    <property type="entry name" value="Ras"/>
    <property type="match status" value="1"/>
</dbReference>
<dbReference type="InterPro" id="IPR027417">
    <property type="entry name" value="P-loop_NTPase"/>
</dbReference>
<keyword evidence="6" id="KW-0636">Prenylation</keyword>
<comment type="caution">
    <text evidence="9">The sequence shown here is derived from an EMBL/GenBank/DDBJ whole genome shotgun (WGS) entry which is preliminary data.</text>
</comment>
<evidence type="ECO:0000256" key="4">
    <source>
        <dbReference type="ARBA" id="ARBA00022741"/>
    </source>
</evidence>
<dbReference type="PRINTS" id="PR00449">
    <property type="entry name" value="RASTRNSFRMNG"/>
</dbReference>
<dbReference type="PROSITE" id="PS51421">
    <property type="entry name" value="RAS"/>
    <property type="match status" value="1"/>
</dbReference>
<evidence type="ECO:0000313" key="10">
    <source>
        <dbReference type="Proteomes" id="UP000627253"/>
    </source>
</evidence>
<dbReference type="SMART" id="SM00175">
    <property type="entry name" value="RAB"/>
    <property type="match status" value="1"/>
</dbReference>
<dbReference type="GO" id="GO:0016020">
    <property type="term" value="C:membrane"/>
    <property type="evidence" value="ECO:0007669"/>
    <property type="project" value="UniProtKB-SubCell"/>
</dbReference>
<keyword evidence="5" id="KW-0342">GTP-binding</keyword>
<evidence type="ECO:0000256" key="1">
    <source>
        <dbReference type="ARBA" id="ARBA00004635"/>
    </source>
</evidence>